<name>A0A1G2ENU3_9BACT</name>
<comment type="caution">
    <text evidence="1">The sequence shown here is derived from an EMBL/GenBank/DDBJ whole genome shotgun (WGS) entry which is preliminary data.</text>
</comment>
<reference evidence="1 2" key="1">
    <citation type="journal article" date="2016" name="Nat. Commun.">
        <title>Thousands of microbial genomes shed light on interconnected biogeochemical processes in an aquifer system.</title>
        <authorList>
            <person name="Anantharaman K."/>
            <person name="Brown C.T."/>
            <person name="Hug L.A."/>
            <person name="Sharon I."/>
            <person name="Castelle C.J."/>
            <person name="Probst A.J."/>
            <person name="Thomas B.C."/>
            <person name="Singh A."/>
            <person name="Wilkins M.J."/>
            <person name="Karaoz U."/>
            <person name="Brodie E.L."/>
            <person name="Williams K.H."/>
            <person name="Hubbard S.S."/>
            <person name="Banfield J.F."/>
        </authorList>
    </citation>
    <scope>NUCLEOTIDE SEQUENCE [LARGE SCALE GENOMIC DNA]</scope>
</reference>
<dbReference type="Proteomes" id="UP000177740">
    <property type="component" value="Unassembled WGS sequence"/>
</dbReference>
<dbReference type="AlphaFoldDB" id="A0A1G2ENU3"/>
<dbReference type="EMBL" id="MHMM01000006">
    <property type="protein sequence ID" value="OGZ27439.1"/>
    <property type="molecule type" value="Genomic_DNA"/>
</dbReference>
<accession>A0A1G2ENU3</accession>
<protein>
    <submittedName>
        <fullName evidence="1">Uncharacterized protein</fullName>
    </submittedName>
</protein>
<gene>
    <name evidence="1" type="ORF">A2365_03110</name>
</gene>
<sequence length="103" mass="11914">MAKKEDKKDKLLKFLDENVFDPILESSDEDYSEEERGNLESVKEFAAKEKDKYHKLVSSEEVVNQFHSDLTSEEGINEKLDSLNLPKLADVESEFDDLLEDTE</sequence>
<proteinExistence type="predicted"/>
<evidence type="ECO:0000313" key="1">
    <source>
        <dbReference type="EMBL" id="OGZ27439.1"/>
    </source>
</evidence>
<organism evidence="1 2">
    <name type="scientific">Candidatus Nealsonbacteria bacterium RIFOXYB1_FULL_40_15</name>
    <dbReference type="NCBI Taxonomy" id="1801677"/>
    <lineage>
        <taxon>Bacteria</taxon>
        <taxon>Candidatus Nealsoniibacteriota</taxon>
    </lineage>
</organism>
<evidence type="ECO:0000313" key="2">
    <source>
        <dbReference type="Proteomes" id="UP000177740"/>
    </source>
</evidence>